<keyword evidence="3" id="KW-1185">Reference proteome</keyword>
<dbReference type="Gramene" id="OB12G23140.1">
    <property type="protein sequence ID" value="OB12G23140.1"/>
    <property type="gene ID" value="OB12G23140"/>
</dbReference>
<evidence type="ECO:0000256" key="1">
    <source>
        <dbReference type="SAM" id="Phobius"/>
    </source>
</evidence>
<dbReference type="AlphaFoldDB" id="J3NEA6"/>
<keyword evidence="1" id="KW-1133">Transmembrane helix</keyword>
<organism evidence="2">
    <name type="scientific">Oryza brachyantha</name>
    <name type="common">malo sina</name>
    <dbReference type="NCBI Taxonomy" id="4533"/>
    <lineage>
        <taxon>Eukaryota</taxon>
        <taxon>Viridiplantae</taxon>
        <taxon>Streptophyta</taxon>
        <taxon>Embryophyta</taxon>
        <taxon>Tracheophyta</taxon>
        <taxon>Spermatophyta</taxon>
        <taxon>Magnoliopsida</taxon>
        <taxon>Liliopsida</taxon>
        <taxon>Poales</taxon>
        <taxon>Poaceae</taxon>
        <taxon>BOP clade</taxon>
        <taxon>Oryzoideae</taxon>
        <taxon>Oryzeae</taxon>
        <taxon>Oryzinae</taxon>
        <taxon>Oryza</taxon>
    </lineage>
</organism>
<accession>J3NEA6</accession>
<reference evidence="2" key="2">
    <citation type="submission" date="2013-04" db="UniProtKB">
        <authorList>
            <consortium name="EnsemblPlants"/>
        </authorList>
    </citation>
    <scope>IDENTIFICATION</scope>
</reference>
<keyword evidence="1" id="KW-0472">Membrane</keyword>
<dbReference type="EnsemblPlants" id="OB12G23140.1">
    <property type="protein sequence ID" value="OB12G23140.1"/>
    <property type="gene ID" value="OB12G23140"/>
</dbReference>
<reference evidence="2" key="1">
    <citation type="journal article" date="2013" name="Nat. Commun.">
        <title>Whole-genome sequencing of Oryza brachyantha reveals mechanisms underlying Oryza genome evolution.</title>
        <authorList>
            <person name="Chen J."/>
            <person name="Huang Q."/>
            <person name="Gao D."/>
            <person name="Wang J."/>
            <person name="Lang Y."/>
            <person name="Liu T."/>
            <person name="Li B."/>
            <person name="Bai Z."/>
            <person name="Luis Goicoechea J."/>
            <person name="Liang C."/>
            <person name="Chen C."/>
            <person name="Zhang W."/>
            <person name="Sun S."/>
            <person name="Liao Y."/>
            <person name="Zhang X."/>
            <person name="Yang L."/>
            <person name="Song C."/>
            <person name="Wang M."/>
            <person name="Shi J."/>
            <person name="Liu G."/>
            <person name="Liu J."/>
            <person name="Zhou H."/>
            <person name="Zhou W."/>
            <person name="Yu Q."/>
            <person name="An N."/>
            <person name="Chen Y."/>
            <person name="Cai Q."/>
            <person name="Wang B."/>
            <person name="Liu B."/>
            <person name="Min J."/>
            <person name="Huang Y."/>
            <person name="Wu H."/>
            <person name="Li Z."/>
            <person name="Zhang Y."/>
            <person name="Yin Y."/>
            <person name="Song W."/>
            <person name="Jiang J."/>
            <person name="Jackson S.A."/>
            <person name="Wing R.A."/>
            <person name="Wang J."/>
            <person name="Chen M."/>
        </authorList>
    </citation>
    <scope>NUCLEOTIDE SEQUENCE [LARGE SCALE GENOMIC DNA]</scope>
    <source>
        <strain evidence="2">cv. IRGC 101232</strain>
    </source>
</reference>
<evidence type="ECO:0000313" key="2">
    <source>
        <dbReference type="EnsemblPlants" id="OB12G23140.1"/>
    </source>
</evidence>
<sequence>MTANPSPSGGRPTSADALISGFSLTFLLLFGASLTRFSQSHFAGHTRHPQGTVHSQLLSMLRCGGLEPHATYDKHAANYGSFTGFMGPHESKYSITSSAPIVLTRGGFTPNCMSPTTESTKSLESWKIRFNKESNSGP</sequence>
<protein>
    <submittedName>
        <fullName evidence="2">Uncharacterized protein</fullName>
    </submittedName>
</protein>
<feature type="transmembrane region" description="Helical" evidence="1">
    <location>
        <begin position="17"/>
        <end position="37"/>
    </location>
</feature>
<dbReference type="Proteomes" id="UP000006038">
    <property type="component" value="Chromosome 12"/>
</dbReference>
<dbReference type="HOGENOM" id="CLU_1858309_0_0_1"/>
<evidence type="ECO:0000313" key="3">
    <source>
        <dbReference type="Proteomes" id="UP000006038"/>
    </source>
</evidence>
<proteinExistence type="predicted"/>
<name>J3NEA6_ORYBR</name>
<keyword evidence="1" id="KW-0812">Transmembrane</keyword>